<dbReference type="AlphaFoldDB" id="D2VFT2"/>
<protein>
    <submittedName>
        <fullName evidence="3">Predicted protein</fullName>
    </submittedName>
</protein>
<dbReference type="EMBL" id="GG738869">
    <property type="protein sequence ID" value="EFC44244.1"/>
    <property type="molecule type" value="Genomic_DNA"/>
</dbReference>
<dbReference type="InterPro" id="IPR000719">
    <property type="entry name" value="Prot_kinase_dom"/>
</dbReference>
<dbReference type="InterPro" id="IPR008271">
    <property type="entry name" value="Ser/Thr_kinase_AS"/>
</dbReference>
<dbReference type="SMART" id="SM00220">
    <property type="entry name" value="S_TKc"/>
    <property type="match status" value="1"/>
</dbReference>
<dbReference type="InParanoid" id="D2VFT2"/>
<reference evidence="3 4" key="1">
    <citation type="journal article" date="2010" name="Cell">
        <title>The genome of Naegleria gruberi illuminates early eukaryotic versatility.</title>
        <authorList>
            <person name="Fritz-Laylin L.K."/>
            <person name="Prochnik S.E."/>
            <person name="Ginger M.L."/>
            <person name="Dacks J.B."/>
            <person name="Carpenter M.L."/>
            <person name="Field M.C."/>
            <person name="Kuo A."/>
            <person name="Paredez A."/>
            <person name="Chapman J."/>
            <person name="Pham J."/>
            <person name="Shu S."/>
            <person name="Neupane R."/>
            <person name="Cipriano M."/>
            <person name="Mancuso J."/>
            <person name="Tu H."/>
            <person name="Salamov A."/>
            <person name="Lindquist E."/>
            <person name="Shapiro H."/>
            <person name="Lucas S."/>
            <person name="Grigoriev I.V."/>
            <person name="Cande W.Z."/>
            <person name="Fulton C."/>
            <person name="Rokhsar D.S."/>
            <person name="Dawson S.C."/>
        </authorList>
    </citation>
    <scope>NUCLEOTIDE SEQUENCE [LARGE SCALE GENOMIC DNA]</scope>
    <source>
        <strain evidence="3 4">NEG-M</strain>
    </source>
</reference>
<dbReference type="GO" id="GO:0004672">
    <property type="term" value="F:protein kinase activity"/>
    <property type="evidence" value="ECO:0007669"/>
    <property type="project" value="InterPro"/>
</dbReference>
<dbReference type="InterPro" id="IPR025197">
    <property type="entry name" value="DUF4116"/>
</dbReference>
<evidence type="ECO:0000256" key="1">
    <source>
        <dbReference type="SAM" id="MobiDB-lite"/>
    </source>
</evidence>
<dbReference type="KEGG" id="ngr:NAEGRDRAFT_49181"/>
<organism evidence="4">
    <name type="scientific">Naegleria gruberi</name>
    <name type="common">Amoeba</name>
    <dbReference type="NCBI Taxonomy" id="5762"/>
    <lineage>
        <taxon>Eukaryota</taxon>
        <taxon>Discoba</taxon>
        <taxon>Heterolobosea</taxon>
        <taxon>Tetramitia</taxon>
        <taxon>Eutetramitia</taxon>
        <taxon>Vahlkampfiidae</taxon>
        <taxon>Naegleria</taxon>
    </lineage>
</organism>
<dbReference type="eggNOG" id="KOG4721">
    <property type="taxonomic scope" value="Eukaryota"/>
</dbReference>
<dbReference type="PANTHER" id="PTHR44167">
    <property type="entry name" value="OVARIAN-SPECIFIC SERINE/THREONINE-PROTEIN KINASE LOK-RELATED"/>
    <property type="match status" value="1"/>
</dbReference>
<dbReference type="PANTHER" id="PTHR44167:SF24">
    <property type="entry name" value="SERINE_THREONINE-PROTEIN KINASE CHK2"/>
    <property type="match status" value="1"/>
</dbReference>
<keyword evidence="4" id="KW-1185">Reference proteome</keyword>
<dbReference type="InterPro" id="IPR011009">
    <property type="entry name" value="Kinase-like_dom_sf"/>
</dbReference>
<sequence>MVKKRKELSKNTASQCTTSQFTNNPKEQRFNDSESILFAEDFQQKTEQIPQEEIDKLLHFIDKGVVVKVLGKGGQGAIYKFTRNDKSTVWKINLIRSELGSIEANHALRLNHDNVIRTIEYRTLRNIPCLEMEYAEHGSLIDLKRSHVVGNVLAVQILFQVMNALIFICDIHKMVHGDIKLGNILVKELDNEFIHVKVADFGYSFKTQDDSIVNQKPVTGKTDGFLAPEISNEARYELIHTRYSLASDVYALGVSIRNLVGLHKSTNADEYEILKYLSEWMMAYDINLRNNFANEIREDIKYLQKKEINLVRAVYYLRKEASKKEIIGMVSEHGNLLKYLQYSYRNDVNVVFSAIQNNASSFRYISNQLKNNQLVCYLSILKNPKVIDFIGSDNGLVYDRKLLRRVLIRDAKLVKHFNNNKQIIEIALEIYHDTLKFASPTLRSDKELVSKAMEFSPLALQFASEELRNDKDIVLKATSLNPYAFEFASDRLKKDKDILMVMCCMKDFLTPGTIKNTIPQQNLNSKWFVKDILSKRQVERTTVGLDISLWENPPPFIFESDILNHLIIKRDWLETQPDIIRNNEAIILQSLSFSKKNFEYADYLKKDMNFIERALMKNPKVYKFLDNNLSRNVRLELVKIPRNDIRFSFRSGESREISRKIFGIFMESELLTTMNKTLEVTCSDSDKLDQIIDLVMNDVERVDVIKYITPEVWKNSKLVDAMIEMKNFEFLQMSDIYNNHIEVMDKVSAFEPKLALSYASKELQNDADFVLRIVQQNGLALEHASYELRNNKEIVLVSVCNNGHALEFASPTLQSDRDVVLEAIDNDGTSLRFASEALRTDKFLIHEAITKSGLSALRGVIIDDSDNDIIQKALEIGFPSKDIRVPFDDFIHSVKMKNTNLFWKYIPNKWMKNKEFVLSVLRMEPLLLEYFTEFKNNKQVVTEAIVLTGLALKFAGDKLKKDSDIVMEAILENPLAINYAHESILDDSSISGNLKIMEYLESGKTNPPAVIQKKSAALFDTEKINLEPGLEFLKITLLEEDNEMSENEKMGNEVIENLFC</sequence>
<feature type="domain" description="Protein kinase" evidence="2">
    <location>
        <begin position="64"/>
        <end position="336"/>
    </location>
</feature>
<dbReference type="SUPFAM" id="SSF56112">
    <property type="entry name" value="Protein kinase-like (PK-like)"/>
    <property type="match status" value="1"/>
</dbReference>
<dbReference type="Pfam" id="PF00069">
    <property type="entry name" value="Pkinase"/>
    <property type="match status" value="1"/>
</dbReference>
<proteinExistence type="predicted"/>
<dbReference type="PROSITE" id="PS50011">
    <property type="entry name" value="PROTEIN_KINASE_DOM"/>
    <property type="match status" value="1"/>
</dbReference>
<feature type="compositionally biased region" description="Polar residues" evidence="1">
    <location>
        <begin position="10"/>
        <end position="25"/>
    </location>
</feature>
<dbReference type="OrthoDB" id="4062651at2759"/>
<name>D2VFT2_NAEGR</name>
<accession>D2VFT2</accession>
<dbReference type="GO" id="GO:0005524">
    <property type="term" value="F:ATP binding"/>
    <property type="evidence" value="ECO:0007669"/>
    <property type="project" value="InterPro"/>
</dbReference>
<feature type="region of interest" description="Disordered" evidence="1">
    <location>
        <begin position="1"/>
        <end position="29"/>
    </location>
</feature>
<dbReference type="GeneID" id="8848215"/>
<dbReference type="VEuPathDB" id="AmoebaDB:NAEGRDRAFT_49181"/>
<evidence type="ECO:0000313" key="4">
    <source>
        <dbReference type="Proteomes" id="UP000006671"/>
    </source>
</evidence>
<dbReference type="Proteomes" id="UP000006671">
    <property type="component" value="Unassembled WGS sequence"/>
</dbReference>
<dbReference type="Pfam" id="PF13475">
    <property type="entry name" value="DUF4116"/>
    <property type="match status" value="6"/>
</dbReference>
<dbReference type="STRING" id="5762.D2VFT2"/>
<dbReference type="PROSITE" id="PS00108">
    <property type="entry name" value="PROTEIN_KINASE_ST"/>
    <property type="match status" value="1"/>
</dbReference>
<dbReference type="Gene3D" id="1.10.510.10">
    <property type="entry name" value="Transferase(Phosphotransferase) domain 1"/>
    <property type="match status" value="1"/>
</dbReference>
<evidence type="ECO:0000259" key="2">
    <source>
        <dbReference type="PROSITE" id="PS50011"/>
    </source>
</evidence>
<evidence type="ECO:0000313" key="3">
    <source>
        <dbReference type="EMBL" id="EFC44244.1"/>
    </source>
</evidence>
<gene>
    <name evidence="3" type="ORF">NAEGRDRAFT_49181</name>
</gene>
<dbReference type="RefSeq" id="XP_002676988.1">
    <property type="nucleotide sequence ID" value="XM_002676942.1"/>
</dbReference>